<dbReference type="RefSeq" id="WP_152152369.1">
    <property type="nucleotide sequence ID" value="NZ_WEIO01000007.1"/>
</dbReference>
<gene>
    <name evidence="1" type="ORF">F9802_12375</name>
</gene>
<evidence type="ECO:0000313" key="1">
    <source>
        <dbReference type="EMBL" id="KAB7705863.1"/>
    </source>
</evidence>
<name>A0A6I1FI07_9BACI</name>
<evidence type="ECO:0000313" key="2">
    <source>
        <dbReference type="Proteomes" id="UP000429595"/>
    </source>
</evidence>
<proteinExistence type="predicted"/>
<protein>
    <submittedName>
        <fullName evidence="1">NERD domain-containing protein</fullName>
    </submittedName>
</protein>
<dbReference type="Proteomes" id="UP000429595">
    <property type="component" value="Unassembled WGS sequence"/>
</dbReference>
<accession>A0A6I1FI07</accession>
<dbReference type="EMBL" id="WEIO01000007">
    <property type="protein sequence ID" value="KAB7705863.1"/>
    <property type="molecule type" value="Genomic_DNA"/>
</dbReference>
<reference evidence="1 2" key="1">
    <citation type="submission" date="2019-10" db="EMBL/GenBank/DDBJ databases">
        <title>Bacillus aerolatum sp. nov., isolated from bioaerosol of sport playgrounds.</title>
        <authorList>
            <person name="Chen P."/>
            <person name="Zhang G."/>
        </authorList>
    </citation>
    <scope>NUCLEOTIDE SEQUENCE [LARGE SCALE GENOMIC DNA]</scope>
    <source>
        <strain evidence="1 2">CX253</strain>
    </source>
</reference>
<organism evidence="1 2">
    <name type="scientific">Bacillus aerolatus</name>
    <dbReference type="NCBI Taxonomy" id="2653354"/>
    <lineage>
        <taxon>Bacteria</taxon>
        <taxon>Bacillati</taxon>
        <taxon>Bacillota</taxon>
        <taxon>Bacilli</taxon>
        <taxon>Bacillales</taxon>
        <taxon>Bacillaceae</taxon>
        <taxon>Bacillus</taxon>
    </lineage>
</organism>
<comment type="caution">
    <text evidence="1">The sequence shown here is derived from an EMBL/GenBank/DDBJ whole genome shotgun (WGS) entry which is preliminary data.</text>
</comment>
<keyword evidence="2" id="KW-1185">Reference proteome</keyword>
<sequence length="329" mass="38583">MAQLIKLQDYISRYETDIYHYPARFVRLKKQQWESTRQYWESNRWGEVMEALSLEGREEEPGDPGVMQKLKSFFQRGKKEEGMQEAAVAKENEPSMFETVELASAANLEELKQEFLNQLFTFQVKWASSTVREKSYIDPKYFHDERLRFFLQGLPDSFLLLYEPVLRLKNAPMELDVILLTPTEAWCLTFLEEEEQSVYIGSTERFWVKRNGGKESRVLSPVLAVSRMEAILKKLFQRQEIDFPIRKAIISRNGFIDYPSAPFSLEVMDSRTFPVWFNRMRSMSSPLKTIQLKAAKSVLDVGQTTSVRRPEWDADNDFLFKSETEDQEG</sequence>
<dbReference type="AlphaFoldDB" id="A0A6I1FI07"/>